<evidence type="ECO:0000256" key="2">
    <source>
        <dbReference type="SAM" id="Coils"/>
    </source>
</evidence>
<feature type="chain" id="PRO_5046481741" evidence="3">
    <location>
        <begin position="25"/>
        <end position="407"/>
    </location>
</feature>
<protein>
    <submittedName>
        <fullName evidence="5">Murein hydrolase activator EnvC family protein</fullName>
    </submittedName>
</protein>
<feature type="domain" description="Peptidoglycan hydrolase PcsB coiled-coil" evidence="4">
    <location>
        <begin position="116"/>
        <end position="167"/>
    </location>
</feature>
<name>A0ABW4JE25_9BACL</name>
<evidence type="ECO:0000313" key="5">
    <source>
        <dbReference type="EMBL" id="MFD1673944.1"/>
    </source>
</evidence>
<keyword evidence="1 3" id="KW-0732">Signal</keyword>
<feature type="coiled-coil region" evidence="2">
    <location>
        <begin position="213"/>
        <end position="247"/>
    </location>
</feature>
<keyword evidence="5" id="KW-0378">Hydrolase</keyword>
<dbReference type="Proteomes" id="UP001597079">
    <property type="component" value="Unassembled WGS sequence"/>
</dbReference>
<dbReference type="EMBL" id="JBHUCX010000014">
    <property type="protein sequence ID" value="MFD1673944.1"/>
    <property type="molecule type" value="Genomic_DNA"/>
</dbReference>
<keyword evidence="6" id="KW-1185">Reference proteome</keyword>
<reference evidence="6" key="1">
    <citation type="journal article" date="2019" name="Int. J. Syst. Evol. Microbiol.">
        <title>The Global Catalogue of Microorganisms (GCM) 10K type strain sequencing project: providing services to taxonomists for standard genome sequencing and annotation.</title>
        <authorList>
            <consortium name="The Broad Institute Genomics Platform"/>
            <consortium name="The Broad Institute Genome Sequencing Center for Infectious Disease"/>
            <person name="Wu L."/>
            <person name="Ma J."/>
        </authorList>
    </citation>
    <scope>NUCLEOTIDE SEQUENCE [LARGE SCALE GENOMIC DNA]</scope>
    <source>
        <strain evidence="6">CGMCC 1.12286</strain>
    </source>
</reference>
<dbReference type="Gene3D" id="6.10.250.3150">
    <property type="match status" value="1"/>
</dbReference>
<evidence type="ECO:0000256" key="3">
    <source>
        <dbReference type="SAM" id="SignalP"/>
    </source>
</evidence>
<feature type="coiled-coil region" evidence="2">
    <location>
        <begin position="27"/>
        <end position="82"/>
    </location>
</feature>
<dbReference type="Pfam" id="PF24568">
    <property type="entry name" value="CC_PcsB"/>
    <property type="match status" value="1"/>
</dbReference>
<evidence type="ECO:0000259" key="4">
    <source>
        <dbReference type="Pfam" id="PF24568"/>
    </source>
</evidence>
<dbReference type="RefSeq" id="WP_377941571.1">
    <property type="nucleotide sequence ID" value="NZ_JBHUCX010000014.1"/>
</dbReference>
<accession>A0ABW4JE25</accession>
<sequence>MKRCKIAFGLLGSLILGGVDTAYASQLTQAQTQKRLIQNEISQNQQRITQQKQAAASAINQAQQQQLTVDNLNEKIDQNETETAQITAVIHLQTKKIHRTEGDLQQDRSDLVTMLRTQYENGPVSYLSVLFGATSFSDFVSRFQILSYVSEGQNHLIHETESMQKQLLLQQESQKKNYKLLVQKTHALYDLKQQAISEEEKAQASATFAQNRANALTQQQQSLAKKLNLTQNEIARLKAEARQQEEILRSRSSSSSVVVPALRYQPISPQKLYAFVKMNGSAFTQSDIDTICTVARSYDVNPVLMVAITGQELDFVQNGTPYESWKLENPFDVFGSWALYHTTIAQSAAYAAQIVQVKLSVAPPSGEDAIIWINDPKNGAGSGVYATDPNWAYGVRSFFNEIESYVQ</sequence>
<keyword evidence="2" id="KW-0175">Coiled coil</keyword>
<evidence type="ECO:0000256" key="1">
    <source>
        <dbReference type="ARBA" id="ARBA00022729"/>
    </source>
</evidence>
<evidence type="ECO:0000313" key="6">
    <source>
        <dbReference type="Proteomes" id="UP001597079"/>
    </source>
</evidence>
<proteinExistence type="predicted"/>
<feature type="signal peptide" evidence="3">
    <location>
        <begin position="1"/>
        <end position="24"/>
    </location>
</feature>
<dbReference type="InterPro" id="IPR057309">
    <property type="entry name" value="PcsB_CC"/>
</dbReference>
<organism evidence="5 6">
    <name type="scientific">Alicyclobacillus fodiniaquatilis</name>
    <dbReference type="NCBI Taxonomy" id="1661150"/>
    <lineage>
        <taxon>Bacteria</taxon>
        <taxon>Bacillati</taxon>
        <taxon>Bacillota</taxon>
        <taxon>Bacilli</taxon>
        <taxon>Bacillales</taxon>
        <taxon>Alicyclobacillaceae</taxon>
        <taxon>Alicyclobacillus</taxon>
    </lineage>
</organism>
<dbReference type="GO" id="GO:0016787">
    <property type="term" value="F:hydrolase activity"/>
    <property type="evidence" value="ECO:0007669"/>
    <property type="project" value="UniProtKB-KW"/>
</dbReference>
<gene>
    <name evidence="5" type="ORF">ACFSB2_04375</name>
</gene>
<comment type="caution">
    <text evidence="5">The sequence shown here is derived from an EMBL/GenBank/DDBJ whole genome shotgun (WGS) entry which is preliminary data.</text>
</comment>